<feature type="coiled-coil region" evidence="5">
    <location>
        <begin position="154"/>
        <end position="184"/>
    </location>
</feature>
<dbReference type="GO" id="GO:0000149">
    <property type="term" value="F:SNARE binding"/>
    <property type="evidence" value="ECO:0007669"/>
    <property type="project" value="TreeGrafter"/>
</dbReference>
<dbReference type="Pfam" id="PF14523">
    <property type="entry name" value="Syntaxin_2"/>
    <property type="match status" value="1"/>
</dbReference>
<dbReference type="InterPro" id="IPR045242">
    <property type="entry name" value="Syntaxin"/>
</dbReference>
<keyword evidence="6" id="KW-0812">Transmembrane</keyword>
<keyword evidence="5" id="KW-0175">Coiled coil</keyword>
<sequence length="262" mass="29898">MEASYQGGVSYDENGDNFQRLSQTIASNIKKISQNVSSMSKMVNQLQTPQDSQELRAQLRQIQNYTQKLAKDTSSLLMELMRMPKDNAANKLTRERLSDEYIATLNSFQATQRLVAQKTKEDVKKAKAQSINIGDPFAMGNSNKDLVEMTETDVRKQEQMNMQAERSLIELEERERDIRQLESDILTVNDIFKELSTMIHAQGEVVDSIESSVEYTAQNVESATQQLREAGNYKNKLRKKKVYLAIILIIVVSIILIVLFHN</sequence>
<dbReference type="RefSeq" id="XP_028039574.1">
    <property type="nucleotide sequence ID" value="XM_028183773.1"/>
</dbReference>
<evidence type="ECO:0000259" key="7">
    <source>
        <dbReference type="PROSITE" id="PS50192"/>
    </source>
</evidence>
<evidence type="ECO:0000313" key="8">
    <source>
        <dbReference type="Proteomes" id="UP000504629"/>
    </source>
</evidence>
<feature type="transmembrane region" description="Helical" evidence="6">
    <location>
        <begin position="242"/>
        <end position="261"/>
    </location>
</feature>
<proteinExistence type="inferred from homology"/>
<evidence type="ECO:0000256" key="3">
    <source>
        <dbReference type="ARBA" id="ARBA00022775"/>
    </source>
</evidence>
<dbReference type="RefSeq" id="XP_028039575.1">
    <property type="nucleotide sequence ID" value="XM_028183774.1"/>
</dbReference>
<dbReference type="KEGG" id="bman:114250037"/>
<dbReference type="PANTHER" id="PTHR19957">
    <property type="entry name" value="SYNTAXIN"/>
    <property type="match status" value="1"/>
</dbReference>
<accession>A0A6J2KH97</accession>
<comment type="similarity">
    <text evidence="2 4">Belongs to the syntaxin family.</text>
</comment>
<keyword evidence="3" id="KW-0532">Neurotransmitter transport</keyword>
<dbReference type="GO" id="GO:0006886">
    <property type="term" value="P:intracellular protein transport"/>
    <property type="evidence" value="ECO:0007669"/>
    <property type="project" value="InterPro"/>
</dbReference>
<dbReference type="CDD" id="cd15847">
    <property type="entry name" value="SNARE_syntaxin7_like"/>
    <property type="match status" value="1"/>
</dbReference>
<dbReference type="OrthoDB" id="364348at2759"/>
<organism evidence="8 9">
    <name type="scientific">Bombyx mandarina</name>
    <name type="common">Wild silk moth</name>
    <name type="synonym">Wild silkworm</name>
    <dbReference type="NCBI Taxonomy" id="7092"/>
    <lineage>
        <taxon>Eukaryota</taxon>
        <taxon>Metazoa</taxon>
        <taxon>Ecdysozoa</taxon>
        <taxon>Arthropoda</taxon>
        <taxon>Hexapoda</taxon>
        <taxon>Insecta</taxon>
        <taxon>Pterygota</taxon>
        <taxon>Neoptera</taxon>
        <taxon>Endopterygota</taxon>
        <taxon>Lepidoptera</taxon>
        <taxon>Glossata</taxon>
        <taxon>Ditrysia</taxon>
        <taxon>Bombycoidea</taxon>
        <taxon>Bombycidae</taxon>
        <taxon>Bombycinae</taxon>
        <taxon>Bombyx</taxon>
    </lineage>
</organism>
<dbReference type="AlphaFoldDB" id="A0A6J2KH97"/>
<evidence type="ECO:0000313" key="10">
    <source>
        <dbReference type="RefSeq" id="XP_028039575.1"/>
    </source>
</evidence>
<protein>
    <submittedName>
        <fullName evidence="9 10">Syntaxin-7</fullName>
    </submittedName>
</protein>
<keyword evidence="6" id="KW-1133">Transmembrane helix</keyword>
<dbReference type="InterPro" id="IPR000727">
    <property type="entry name" value="T_SNARE_dom"/>
</dbReference>
<dbReference type="Gene3D" id="1.20.58.70">
    <property type="match status" value="1"/>
</dbReference>
<reference evidence="9 10" key="1">
    <citation type="submission" date="2025-04" db="UniProtKB">
        <authorList>
            <consortium name="RefSeq"/>
        </authorList>
    </citation>
    <scope>IDENTIFICATION</scope>
    <source>
        <tissue evidence="9 10">Silk gland</tissue>
    </source>
</reference>
<comment type="subcellular location">
    <subcellularLocation>
        <location evidence="1">Membrane</location>
        <topology evidence="1">Single-pass type IV membrane protein</topology>
    </subcellularLocation>
</comment>
<dbReference type="InterPro" id="IPR010989">
    <property type="entry name" value="SNARE"/>
</dbReference>
<dbReference type="PROSITE" id="PS00914">
    <property type="entry name" value="SYNTAXIN"/>
    <property type="match status" value="1"/>
</dbReference>
<dbReference type="PROSITE" id="PS50192">
    <property type="entry name" value="T_SNARE"/>
    <property type="match status" value="1"/>
</dbReference>
<evidence type="ECO:0000313" key="9">
    <source>
        <dbReference type="RefSeq" id="XP_028039574.1"/>
    </source>
</evidence>
<evidence type="ECO:0000256" key="5">
    <source>
        <dbReference type="SAM" id="Coils"/>
    </source>
</evidence>
<feature type="domain" description="T-SNARE coiled-coil homology" evidence="7">
    <location>
        <begin position="168"/>
        <end position="230"/>
    </location>
</feature>
<dbReference type="GO" id="GO:0008021">
    <property type="term" value="C:synaptic vesicle"/>
    <property type="evidence" value="ECO:0007669"/>
    <property type="project" value="TreeGrafter"/>
</dbReference>
<name>A0A6J2KH97_BOMMA</name>
<evidence type="ECO:0000256" key="6">
    <source>
        <dbReference type="SAM" id="Phobius"/>
    </source>
</evidence>
<evidence type="ECO:0000256" key="4">
    <source>
        <dbReference type="RuleBase" id="RU003858"/>
    </source>
</evidence>
<dbReference type="SMART" id="SM00503">
    <property type="entry name" value="SynN"/>
    <property type="match status" value="1"/>
</dbReference>
<dbReference type="GeneID" id="114250037"/>
<evidence type="ECO:0000256" key="1">
    <source>
        <dbReference type="ARBA" id="ARBA00004211"/>
    </source>
</evidence>
<keyword evidence="6" id="KW-0472">Membrane</keyword>
<dbReference type="GO" id="GO:0006906">
    <property type="term" value="P:vesicle fusion"/>
    <property type="evidence" value="ECO:0007669"/>
    <property type="project" value="TreeGrafter"/>
</dbReference>
<dbReference type="GO" id="GO:0005484">
    <property type="term" value="F:SNAP receptor activity"/>
    <property type="evidence" value="ECO:0007669"/>
    <property type="project" value="InterPro"/>
</dbReference>
<dbReference type="Gene3D" id="1.20.5.110">
    <property type="match status" value="1"/>
</dbReference>
<dbReference type="SMART" id="SM00397">
    <property type="entry name" value="t_SNARE"/>
    <property type="match status" value="1"/>
</dbReference>
<dbReference type="GO" id="GO:0031201">
    <property type="term" value="C:SNARE complex"/>
    <property type="evidence" value="ECO:0007669"/>
    <property type="project" value="TreeGrafter"/>
</dbReference>
<dbReference type="PANTHER" id="PTHR19957:SF411">
    <property type="entry name" value="LD23667P"/>
    <property type="match status" value="1"/>
</dbReference>
<dbReference type="SUPFAM" id="SSF47661">
    <property type="entry name" value="t-snare proteins"/>
    <property type="match status" value="1"/>
</dbReference>
<gene>
    <name evidence="9 10" type="primary">LOC114250037</name>
</gene>
<keyword evidence="3" id="KW-0813">Transport</keyword>
<dbReference type="GO" id="GO:0006836">
    <property type="term" value="P:neurotransmitter transport"/>
    <property type="evidence" value="ECO:0007669"/>
    <property type="project" value="UniProtKB-KW"/>
</dbReference>
<dbReference type="Pfam" id="PF05739">
    <property type="entry name" value="SNARE"/>
    <property type="match status" value="1"/>
</dbReference>
<evidence type="ECO:0000256" key="2">
    <source>
        <dbReference type="ARBA" id="ARBA00009063"/>
    </source>
</evidence>
<dbReference type="InterPro" id="IPR006011">
    <property type="entry name" value="Syntaxin_N"/>
</dbReference>
<keyword evidence="8" id="KW-1185">Reference proteome</keyword>
<dbReference type="Proteomes" id="UP000504629">
    <property type="component" value="Unplaced"/>
</dbReference>
<dbReference type="GO" id="GO:0048278">
    <property type="term" value="P:vesicle docking"/>
    <property type="evidence" value="ECO:0007669"/>
    <property type="project" value="TreeGrafter"/>
</dbReference>
<dbReference type="InterPro" id="IPR006012">
    <property type="entry name" value="Syntaxin/epimorphin_CS"/>
</dbReference>
<dbReference type="CTD" id="36173"/>